<reference evidence="1" key="2">
    <citation type="journal article" date="2015" name="Data Brief">
        <title>Shoot transcriptome of the giant reed, Arundo donax.</title>
        <authorList>
            <person name="Barrero R.A."/>
            <person name="Guerrero F.D."/>
            <person name="Moolhuijzen P."/>
            <person name="Goolsby J.A."/>
            <person name="Tidwell J."/>
            <person name="Bellgard S.E."/>
            <person name="Bellgard M.I."/>
        </authorList>
    </citation>
    <scope>NUCLEOTIDE SEQUENCE</scope>
    <source>
        <tissue evidence="1">Shoot tissue taken approximately 20 cm above the soil surface</tissue>
    </source>
</reference>
<name>A0A0A9CXW2_ARUDO</name>
<accession>A0A0A9CXW2</accession>
<reference evidence="1" key="1">
    <citation type="submission" date="2014-09" db="EMBL/GenBank/DDBJ databases">
        <authorList>
            <person name="Magalhaes I.L.F."/>
            <person name="Oliveira U."/>
            <person name="Santos F.R."/>
            <person name="Vidigal T.H.D.A."/>
            <person name="Brescovit A.D."/>
            <person name="Santos A.J."/>
        </authorList>
    </citation>
    <scope>NUCLEOTIDE SEQUENCE</scope>
    <source>
        <tissue evidence="1">Shoot tissue taken approximately 20 cm above the soil surface</tissue>
    </source>
</reference>
<proteinExistence type="predicted"/>
<organism evidence="1">
    <name type="scientific">Arundo donax</name>
    <name type="common">Giant reed</name>
    <name type="synonym">Donax arundinaceus</name>
    <dbReference type="NCBI Taxonomy" id="35708"/>
    <lineage>
        <taxon>Eukaryota</taxon>
        <taxon>Viridiplantae</taxon>
        <taxon>Streptophyta</taxon>
        <taxon>Embryophyta</taxon>
        <taxon>Tracheophyta</taxon>
        <taxon>Spermatophyta</taxon>
        <taxon>Magnoliopsida</taxon>
        <taxon>Liliopsida</taxon>
        <taxon>Poales</taxon>
        <taxon>Poaceae</taxon>
        <taxon>PACMAD clade</taxon>
        <taxon>Arundinoideae</taxon>
        <taxon>Arundineae</taxon>
        <taxon>Arundo</taxon>
    </lineage>
</organism>
<dbReference type="AlphaFoldDB" id="A0A0A9CXW2"/>
<evidence type="ECO:0000313" key="1">
    <source>
        <dbReference type="EMBL" id="JAD80446.1"/>
    </source>
</evidence>
<sequence>MREPCVERTHGTVGDYLLHFLLCFMCLISWISPISPLEYSFLLFGSICLVTGF</sequence>
<protein>
    <submittedName>
        <fullName evidence="1">Uncharacterized protein</fullName>
    </submittedName>
</protein>
<dbReference type="EMBL" id="GBRH01217449">
    <property type="protein sequence ID" value="JAD80446.1"/>
    <property type="molecule type" value="Transcribed_RNA"/>
</dbReference>